<dbReference type="PATRIC" id="fig|1123501.6.peg.3029"/>
<dbReference type="Gene3D" id="3.40.50.1240">
    <property type="entry name" value="Phosphoglycerate mutase-like"/>
    <property type="match status" value="1"/>
</dbReference>
<dbReference type="RefSeq" id="WP_018303856.1">
    <property type="nucleotide sequence ID" value="NZ_KB902310.1"/>
</dbReference>
<evidence type="ECO:0000313" key="1">
    <source>
        <dbReference type="EMBL" id="KIQ68642.1"/>
    </source>
</evidence>
<keyword evidence="2" id="KW-1185">Reference proteome</keyword>
<name>A0A0D0Q8C0_9RHOB</name>
<dbReference type="Proteomes" id="UP000035100">
    <property type="component" value="Unassembled WGS sequence"/>
</dbReference>
<dbReference type="AlphaFoldDB" id="A0A0D0Q8C0"/>
<accession>A0A0D0Q8C0</accession>
<comment type="caution">
    <text evidence="1">The sequence shown here is derived from an EMBL/GenBank/DDBJ whole genome shotgun (WGS) entry which is preliminary data.</text>
</comment>
<evidence type="ECO:0000313" key="2">
    <source>
        <dbReference type="Proteomes" id="UP000035100"/>
    </source>
</evidence>
<dbReference type="STRING" id="1123501.Wenmar_02913"/>
<gene>
    <name evidence="1" type="ORF">Wenmar_02913</name>
</gene>
<protein>
    <submittedName>
        <fullName evidence="1">Fructose-2,6-bisphosphatase</fullName>
    </submittedName>
</protein>
<reference evidence="1 2" key="1">
    <citation type="submission" date="2013-01" db="EMBL/GenBank/DDBJ databases">
        <authorList>
            <person name="Fiebig A."/>
            <person name="Goeker M."/>
            <person name="Klenk H.-P.P."/>
        </authorList>
    </citation>
    <scope>NUCLEOTIDE SEQUENCE [LARGE SCALE GENOMIC DNA]</scope>
    <source>
        <strain evidence="1 2">DSM 24838</strain>
    </source>
</reference>
<dbReference type="Pfam" id="PF00300">
    <property type="entry name" value="His_Phos_1"/>
    <property type="match status" value="1"/>
</dbReference>
<dbReference type="EMBL" id="AONG01000013">
    <property type="protein sequence ID" value="KIQ68642.1"/>
    <property type="molecule type" value="Genomic_DNA"/>
</dbReference>
<organism evidence="1 2">
    <name type="scientific">Wenxinia marina DSM 24838</name>
    <dbReference type="NCBI Taxonomy" id="1123501"/>
    <lineage>
        <taxon>Bacteria</taxon>
        <taxon>Pseudomonadati</taxon>
        <taxon>Pseudomonadota</taxon>
        <taxon>Alphaproteobacteria</taxon>
        <taxon>Rhodobacterales</taxon>
        <taxon>Roseobacteraceae</taxon>
        <taxon>Wenxinia</taxon>
    </lineage>
</organism>
<dbReference type="eggNOG" id="COG0406">
    <property type="taxonomic scope" value="Bacteria"/>
</dbReference>
<dbReference type="InterPro" id="IPR029033">
    <property type="entry name" value="His_PPase_superfam"/>
</dbReference>
<proteinExistence type="predicted"/>
<dbReference type="InterPro" id="IPR013078">
    <property type="entry name" value="His_Pase_superF_clade-1"/>
</dbReference>
<sequence length="185" mass="19898">MRLIYFSHPEVVIDPAVPVPDWSLTAPGRARLAPLVALGWPGDGVRIVASPERKAQETAAALGRPFVTDPETGEIDRSSTGYLPAAEHERQADLLFAHPQDSANGWERAVDAQARMVAALARHGAGGDLLFVGHGAVGTLLWCHVSGRPIARAEDQPRGGCVWMAEGDQGGWRPLHPWRPVEALD</sequence>
<dbReference type="OrthoDB" id="34197at2"/>
<dbReference type="SUPFAM" id="SSF53254">
    <property type="entry name" value="Phosphoglycerate mutase-like"/>
    <property type="match status" value="1"/>
</dbReference>